<dbReference type="Gene3D" id="3.40.50.10490">
    <property type="entry name" value="Glucose-6-phosphate isomerase like protein, domain 1"/>
    <property type="match status" value="2"/>
</dbReference>
<dbReference type="InterPro" id="IPR001347">
    <property type="entry name" value="SIS_dom"/>
</dbReference>
<dbReference type="GO" id="GO:0097367">
    <property type="term" value="F:carbohydrate derivative binding"/>
    <property type="evidence" value="ECO:0007669"/>
    <property type="project" value="InterPro"/>
</dbReference>
<evidence type="ECO:0000259" key="4">
    <source>
        <dbReference type="PROSITE" id="PS51464"/>
    </source>
</evidence>
<dbReference type="PROSITE" id="PS51464">
    <property type="entry name" value="SIS"/>
    <property type="match status" value="1"/>
</dbReference>
<gene>
    <name evidence="5" type="ORF">DWZ46_13025</name>
</gene>
<evidence type="ECO:0000256" key="2">
    <source>
        <dbReference type="ARBA" id="ARBA00012916"/>
    </source>
</evidence>
<evidence type="ECO:0000313" key="6">
    <source>
        <dbReference type="Proteomes" id="UP000260991"/>
    </source>
</evidence>
<dbReference type="GO" id="GO:0006487">
    <property type="term" value="P:protein N-linked glycosylation"/>
    <property type="evidence" value="ECO:0007669"/>
    <property type="project" value="TreeGrafter"/>
</dbReference>
<dbReference type="Proteomes" id="UP000260991">
    <property type="component" value="Unassembled WGS sequence"/>
</dbReference>
<evidence type="ECO:0000256" key="1">
    <source>
        <dbReference type="ARBA" id="ARBA00001031"/>
    </source>
</evidence>
<evidence type="ECO:0000256" key="3">
    <source>
        <dbReference type="ARBA" id="ARBA00016090"/>
    </source>
</evidence>
<comment type="catalytic activity">
    <reaction evidence="1">
        <text>D-fructose 6-phosphate + L-glutamine = D-glucosamine 6-phosphate + L-glutamate</text>
        <dbReference type="Rhea" id="RHEA:13237"/>
        <dbReference type="ChEBI" id="CHEBI:29985"/>
        <dbReference type="ChEBI" id="CHEBI:58359"/>
        <dbReference type="ChEBI" id="CHEBI:58725"/>
        <dbReference type="ChEBI" id="CHEBI:61527"/>
        <dbReference type="EC" id="2.6.1.16"/>
    </reaction>
</comment>
<dbReference type="GO" id="GO:0006002">
    <property type="term" value="P:fructose 6-phosphate metabolic process"/>
    <property type="evidence" value="ECO:0007669"/>
    <property type="project" value="TreeGrafter"/>
</dbReference>
<dbReference type="EC" id="2.6.1.16" evidence="2"/>
<dbReference type="AlphaFoldDB" id="A0A3E2TYD2"/>
<name>A0A3E2TYD2_9FIRM</name>
<comment type="caution">
    <text evidence="5">The sequence shown here is derived from an EMBL/GenBank/DDBJ whole genome shotgun (WGS) entry which is preliminary data.</text>
</comment>
<sequence length="385" mass="42726">MRRAIIMEQKFDNAMRRQVYSIPELITQQYDLMEPRIREALSFQEIFSLQHIIITGCGDSMAAAMAVKQAFEQLTKMPIEVLPAIDVARFYPAKRCGGAPNDPLVITVSNSGKVSRVKEAIMRMNELGALTLGITSGKTTPLGEVCQKVIDSSIPKFESAPGVRGFLASFEALLLLAIRIGEVKGRYTMDQAKAYRMDVKHSAEKLAAALPAIDEKVYSIAEQWKDFPGFDFVGAGTDYASAWYSHAKMIEAAGRYSMHVNTEEWLHLNFFVANSEHTGTVAFIDDANASMGRMKEALHYMQVMERPLMVVSDADDLDVPEASLVKIPKTEYEVTSPIMSFIPGALLAGYVSSMSGEPYSRGFRTHWQFAEDASAIHKSNIEIVK</sequence>
<feature type="domain" description="SIS" evidence="4">
    <location>
        <begin position="42"/>
        <end position="186"/>
    </location>
</feature>
<accession>A0A3E2TYD2</accession>
<dbReference type="Pfam" id="PF01380">
    <property type="entry name" value="SIS"/>
    <property type="match status" value="1"/>
</dbReference>
<dbReference type="SUPFAM" id="SSF53697">
    <property type="entry name" value="SIS domain"/>
    <property type="match status" value="1"/>
</dbReference>
<dbReference type="PANTHER" id="PTHR10937:SF0">
    <property type="entry name" value="GLUTAMINE--FRUCTOSE-6-PHOSPHATE TRANSAMINASE (ISOMERIZING)"/>
    <property type="match status" value="1"/>
</dbReference>
<dbReference type="EMBL" id="QVER01000021">
    <property type="protein sequence ID" value="RGB86818.1"/>
    <property type="molecule type" value="Genomic_DNA"/>
</dbReference>
<reference evidence="5 6" key="1">
    <citation type="submission" date="2018-08" db="EMBL/GenBank/DDBJ databases">
        <title>A genome reference for cultivated species of the human gut microbiota.</title>
        <authorList>
            <person name="Zou Y."/>
            <person name="Xue W."/>
            <person name="Luo G."/>
        </authorList>
    </citation>
    <scope>NUCLEOTIDE SEQUENCE [LARGE SCALE GENOMIC DNA]</scope>
    <source>
        <strain evidence="5 6">AF32-8AC</strain>
    </source>
</reference>
<proteinExistence type="predicted"/>
<dbReference type="GO" id="GO:0006047">
    <property type="term" value="P:UDP-N-acetylglucosamine metabolic process"/>
    <property type="evidence" value="ECO:0007669"/>
    <property type="project" value="TreeGrafter"/>
</dbReference>
<evidence type="ECO:0000313" key="5">
    <source>
        <dbReference type="EMBL" id="RGB86818.1"/>
    </source>
</evidence>
<dbReference type="GO" id="GO:0004360">
    <property type="term" value="F:glutamine-fructose-6-phosphate transaminase (isomerizing) activity"/>
    <property type="evidence" value="ECO:0007669"/>
    <property type="project" value="UniProtKB-EC"/>
</dbReference>
<organism evidence="5 6">
    <name type="scientific">Faecalibacterium prausnitzii</name>
    <dbReference type="NCBI Taxonomy" id="853"/>
    <lineage>
        <taxon>Bacteria</taxon>
        <taxon>Bacillati</taxon>
        <taxon>Bacillota</taxon>
        <taxon>Clostridia</taxon>
        <taxon>Eubacteriales</taxon>
        <taxon>Oscillospiraceae</taxon>
        <taxon>Faecalibacterium</taxon>
    </lineage>
</organism>
<dbReference type="InterPro" id="IPR046348">
    <property type="entry name" value="SIS_dom_sf"/>
</dbReference>
<dbReference type="PANTHER" id="PTHR10937">
    <property type="entry name" value="GLUCOSAMINE--FRUCTOSE-6-PHOSPHATE AMINOTRANSFERASE, ISOMERIZING"/>
    <property type="match status" value="1"/>
</dbReference>
<protein>
    <recommendedName>
        <fullName evidence="3">Glutamine--fructose-6-phosphate aminotransferase [isomerizing]</fullName>
        <ecNumber evidence="2">2.6.1.16</ecNumber>
    </recommendedName>
</protein>